<name>A0AAD6VIE2_9AGAR</name>
<keyword evidence="2" id="KW-1185">Reference proteome</keyword>
<accession>A0AAD6VIE2</accession>
<dbReference type="Proteomes" id="UP001219525">
    <property type="component" value="Unassembled WGS sequence"/>
</dbReference>
<comment type="caution">
    <text evidence="1">The sequence shown here is derived from an EMBL/GenBank/DDBJ whole genome shotgun (WGS) entry which is preliminary data.</text>
</comment>
<proteinExistence type="predicted"/>
<evidence type="ECO:0000313" key="2">
    <source>
        <dbReference type="Proteomes" id="UP001219525"/>
    </source>
</evidence>
<dbReference type="EMBL" id="JARJCW010000027">
    <property type="protein sequence ID" value="KAJ7210811.1"/>
    <property type="molecule type" value="Genomic_DNA"/>
</dbReference>
<feature type="non-terminal residue" evidence="1">
    <location>
        <position position="1"/>
    </location>
</feature>
<reference evidence="1" key="1">
    <citation type="submission" date="2023-03" db="EMBL/GenBank/DDBJ databases">
        <title>Massive genome expansion in bonnet fungi (Mycena s.s.) driven by repeated elements and novel gene families across ecological guilds.</title>
        <authorList>
            <consortium name="Lawrence Berkeley National Laboratory"/>
            <person name="Harder C.B."/>
            <person name="Miyauchi S."/>
            <person name="Viragh M."/>
            <person name="Kuo A."/>
            <person name="Thoen E."/>
            <person name="Andreopoulos B."/>
            <person name="Lu D."/>
            <person name="Skrede I."/>
            <person name="Drula E."/>
            <person name="Henrissat B."/>
            <person name="Morin E."/>
            <person name="Kohler A."/>
            <person name="Barry K."/>
            <person name="LaButti K."/>
            <person name="Morin E."/>
            <person name="Salamov A."/>
            <person name="Lipzen A."/>
            <person name="Mereny Z."/>
            <person name="Hegedus B."/>
            <person name="Baldrian P."/>
            <person name="Stursova M."/>
            <person name="Weitz H."/>
            <person name="Taylor A."/>
            <person name="Grigoriev I.V."/>
            <person name="Nagy L.G."/>
            <person name="Martin F."/>
            <person name="Kauserud H."/>
        </authorList>
    </citation>
    <scope>NUCLEOTIDE SEQUENCE</scope>
    <source>
        <strain evidence="1">9144</strain>
    </source>
</reference>
<sequence>EWPEVSLDTVLGCGLAEFRDEKGKIDRGTQRLYRVLISESAYLVWRLRNERVIEKDGVPASKEEIMNKFKFTINQRLQMDRLLANRLRKG</sequence>
<dbReference type="AlphaFoldDB" id="A0AAD6VIE2"/>
<gene>
    <name evidence="1" type="ORF">GGX14DRAFT_342639</name>
</gene>
<feature type="non-terminal residue" evidence="1">
    <location>
        <position position="90"/>
    </location>
</feature>
<evidence type="ECO:0000313" key="1">
    <source>
        <dbReference type="EMBL" id="KAJ7210811.1"/>
    </source>
</evidence>
<protein>
    <submittedName>
        <fullName evidence="1">Uncharacterized protein</fullName>
    </submittedName>
</protein>
<organism evidence="1 2">
    <name type="scientific">Mycena pura</name>
    <dbReference type="NCBI Taxonomy" id="153505"/>
    <lineage>
        <taxon>Eukaryota</taxon>
        <taxon>Fungi</taxon>
        <taxon>Dikarya</taxon>
        <taxon>Basidiomycota</taxon>
        <taxon>Agaricomycotina</taxon>
        <taxon>Agaricomycetes</taxon>
        <taxon>Agaricomycetidae</taxon>
        <taxon>Agaricales</taxon>
        <taxon>Marasmiineae</taxon>
        <taxon>Mycenaceae</taxon>
        <taxon>Mycena</taxon>
    </lineage>
</organism>